<dbReference type="InterPro" id="IPR000701">
    <property type="entry name" value="SuccDH_FuR_B_TM-su"/>
</dbReference>
<dbReference type="InterPro" id="IPR011138">
    <property type="entry name" value="Cytochrome_b-558"/>
</dbReference>
<gene>
    <name evidence="9" type="ORF">SAMN04488035_2460</name>
</gene>
<comment type="subcellular location">
    <subcellularLocation>
        <location evidence="1">Membrane</location>
    </subcellularLocation>
</comment>
<evidence type="ECO:0000256" key="5">
    <source>
        <dbReference type="ARBA" id="ARBA00022989"/>
    </source>
</evidence>
<evidence type="ECO:0000256" key="2">
    <source>
        <dbReference type="ARBA" id="ARBA00022617"/>
    </source>
</evidence>
<dbReference type="RefSeq" id="WP_219810226.1">
    <property type="nucleotide sequence ID" value="NZ_BNAN01000001.1"/>
</dbReference>
<keyword evidence="10" id="KW-1185">Reference proteome</keyword>
<proteinExistence type="predicted"/>
<keyword evidence="4" id="KW-0479">Metal-binding</keyword>
<evidence type="ECO:0000256" key="6">
    <source>
        <dbReference type="ARBA" id="ARBA00023004"/>
    </source>
</evidence>
<dbReference type="CDD" id="cd03498">
    <property type="entry name" value="SQR_TypeB_2_TM"/>
    <property type="match status" value="1"/>
</dbReference>
<keyword evidence="5 8" id="KW-1133">Transmembrane helix</keyword>
<dbReference type="Proteomes" id="UP000198520">
    <property type="component" value="Unassembled WGS sequence"/>
</dbReference>
<reference evidence="10" key="1">
    <citation type="submission" date="2016-10" db="EMBL/GenBank/DDBJ databases">
        <authorList>
            <person name="Varghese N."/>
            <person name="Submissions S."/>
        </authorList>
    </citation>
    <scope>NUCLEOTIDE SEQUENCE [LARGE SCALE GENOMIC DNA]</scope>
    <source>
        <strain evidence="10">DSM 19083</strain>
    </source>
</reference>
<feature type="transmembrane region" description="Helical" evidence="8">
    <location>
        <begin position="39"/>
        <end position="61"/>
    </location>
</feature>
<keyword evidence="7 8" id="KW-0472">Membrane</keyword>
<dbReference type="InterPro" id="IPR034804">
    <property type="entry name" value="SQR/QFR_C/D"/>
</dbReference>
<dbReference type="Pfam" id="PF01127">
    <property type="entry name" value="Sdh_cyt"/>
    <property type="match status" value="1"/>
</dbReference>
<dbReference type="NCBIfam" id="TIGR02046">
    <property type="entry name" value="sdhC_b558_fam"/>
    <property type="match status" value="1"/>
</dbReference>
<dbReference type="GO" id="GO:0016020">
    <property type="term" value="C:membrane"/>
    <property type="evidence" value="ECO:0007669"/>
    <property type="project" value="UniProtKB-SubCell"/>
</dbReference>
<dbReference type="STRING" id="285351.SAMN04488035_2460"/>
<keyword evidence="6" id="KW-0408">Iron</keyword>
<feature type="transmembrane region" description="Helical" evidence="8">
    <location>
        <begin position="195"/>
        <end position="217"/>
    </location>
</feature>
<evidence type="ECO:0000313" key="10">
    <source>
        <dbReference type="Proteomes" id="UP000198520"/>
    </source>
</evidence>
<evidence type="ECO:0000256" key="7">
    <source>
        <dbReference type="ARBA" id="ARBA00023136"/>
    </source>
</evidence>
<feature type="transmembrane region" description="Helical" evidence="8">
    <location>
        <begin position="93"/>
        <end position="115"/>
    </location>
</feature>
<name>A0A1I2HQA2_9MICO</name>
<keyword evidence="2" id="KW-0349">Heme</keyword>
<feature type="transmembrane region" description="Helical" evidence="8">
    <location>
        <begin position="136"/>
        <end position="157"/>
    </location>
</feature>
<organism evidence="9 10">
    <name type="scientific">Flavimobilis marinus</name>
    <dbReference type="NCBI Taxonomy" id="285351"/>
    <lineage>
        <taxon>Bacteria</taxon>
        <taxon>Bacillati</taxon>
        <taxon>Actinomycetota</taxon>
        <taxon>Actinomycetes</taxon>
        <taxon>Micrococcales</taxon>
        <taxon>Jonesiaceae</taxon>
        <taxon>Flavimobilis</taxon>
    </lineage>
</organism>
<evidence type="ECO:0000256" key="1">
    <source>
        <dbReference type="ARBA" id="ARBA00004370"/>
    </source>
</evidence>
<dbReference type="GO" id="GO:0046872">
    <property type="term" value="F:metal ion binding"/>
    <property type="evidence" value="ECO:0007669"/>
    <property type="project" value="UniProtKB-KW"/>
</dbReference>
<accession>A0A1I2HQA2</accession>
<evidence type="ECO:0000256" key="4">
    <source>
        <dbReference type="ARBA" id="ARBA00022723"/>
    </source>
</evidence>
<protein>
    <submittedName>
        <fullName evidence="9">Succinate dehydrogenase / fumarate reductase cytochrome b subunit</fullName>
    </submittedName>
</protein>
<dbReference type="Gene3D" id="1.20.1300.10">
    <property type="entry name" value="Fumarate reductase/succinate dehydrogenase, transmembrane subunit"/>
    <property type="match status" value="1"/>
</dbReference>
<keyword evidence="3 8" id="KW-0812">Transmembrane</keyword>
<evidence type="ECO:0000313" key="9">
    <source>
        <dbReference type="EMBL" id="SFF32284.1"/>
    </source>
</evidence>
<dbReference type="EMBL" id="FONZ01000005">
    <property type="protein sequence ID" value="SFF32284.1"/>
    <property type="molecule type" value="Genomic_DNA"/>
</dbReference>
<sequence length="259" mass="27868">MSPTTAGPGSPLPGADLDALTHGHLRDQPLRRAPRIPSWALKVVMAVSGSIFALFLLVHMVGNLKIFISPEGLNHYAYWLRTLFEPLLPWEGVLWIMRIVLLAALVGHVGAAVMLSARARRSRGAFPRQRLGARSFAARTMPVSGVVILGFVIFHLMDLTLGTPGVAADGYQHVTTEEAFAYQNVVASFQRPWAALAYCVALLTLFLHLAHGLWTVVQDLGVTGRRARAVGYAIAGIVPLAILVGNICIPIAVLTGLVS</sequence>
<dbReference type="SUPFAM" id="SSF81343">
    <property type="entry name" value="Fumarate reductase respiratory complex transmembrane subunits"/>
    <property type="match status" value="1"/>
</dbReference>
<dbReference type="AlphaFoldDB" id="A0A1I2HQA2"/>
<feature type="transmembrane region" description="Helical" evidence="8">
    <location>
        <begin position="229"/>
        <end position="253"/>
    </location>
</feature>
<evidence type="ECO:0000256" key="3">
    <source>
        <dbReference type="ARBA" id="ARBA00022692"/>
    </source>
</evidence>
<evidence type="ECO:0000256" key="8">
    <source>
        <dbReference type="SAM" id="Phobius"/>
    </source>
</evidence>